<gene>
    <name evidence="1" type="ORF">CH376_12970</name>
</gene>
<protein>
    <submittedName>
        <fullName evidence="1">Uncharacterized protein</fullName>
    </submittedName>
</protein>
<evidence type="ECO:0000313" key="1">
    <source>
        <dbReference type="EMBL" id="PJZ61501.1"/>
    </source>
</evidence>
<reference evidence="1 2" key="1">
    <citation type="submission" date="2017-07" db="EMBL/GenBank/DDBJ databases">
        <title>Leptospira spp. isolated from tropical soils.</title>
        <authorList>
            <person name="Thibeaux R."/>
            <person name="Iraola G."/>
            <person name="Ferres I."/>
            <person name="Bierque E."/>
            <person name="Girault D."/>
            <person name="Soupe-Gilbert M.-E."/>
            <person name="Picardeau M."/>
            <person name="Goarant C."/>
        </authorList>
    </citation>
    <scope>NUCLEOTIDE SEQUENCE [LARGE SCALE GENOMIC DNA]</scope>
    <source>
        <strain evidence="1 2">FH2-B-D1</strain>
    </source>
</reference>
<sequence length="88" mass="10153">METGSRACSNKNIKNDSSLVLIGFLSQNLIREFGNENDTTNVLISVKTRKNLLFLECRISFYKTSPHSERTHRSDSNDFGLTFERFDF</sequence>
<name>A0ABX4NXD2_9LEPT</name>
<accession>A0ABX4NXD2</accession>
<dbReference type="EMBL" id="NPDU01000031">
    <property type="protein sequence ID" value="PJZ61501.1"/>
    <property type="molecule type" value="Genomic_DNA"/>
</dbReference>
<evidence type="ECO:0000313" key="2">
    <source>
        <dbReference type="Proteomes" id="UP000232149"/>
    </source>
</evidence>
<keyword evidence="2" id="KW-1185">Reference proteome</keyword>
<comment type="caution">
    <text evidence="1">The sequence shown here is derived from an EMBL/GenBank/DDBJ whole genome shotgun (WGS) entry which is preliminary data.</text>
</comment>
<dbReference type="Proteomes" id="UP000232149">
    <property type="component" value="Unassembled WGS sequence"/>
</dbReference>
<organism evidence="1 2">
    <name type="scientific">Leptospira adleri</name>
    <dbReference type="NCBI Taxonomy" id="2023186"/>
    <lineage>
        <taxon>Bacteria</taxon>
        <taxon>Pseudomonadati</taxon>
        <taxon>Spirochaetota</taxon>
        <taxon>Spirochaetia</taxon>
        <taxon>Leptospirales</taxon>
        <taxon>Leptospiraceae</taxon>
        <taxon>Leptospira</taxon>
    </lineage>
</organism>
<proteinExistence type="predicted"/>